<dbReference type="InterPro" id="IPR021878">
    <property type="entry name" value="TgpA_N"/>
</dbReference>
<keyword evidence="2" id="KW-0812">Transmembrane</keyword>
<accession>A0A4V0YDY5</accession>
<dbReference type="InterPro" id="IPR002931">
    <property type="entry name" value="Transglutaminase-like"/>
</dbReference>
<dbReference type="PANTHER" id="PTHR42736:SF1">
    <property type="entry name" value="PROTEIN-GLUTAMINE GAMMA-GLUTAMYLTRANSFERASE"/>
    <property type="match status" value="1"/>
</dbReference>
<gene>
    <name evidence="4" type="ORF">ET495_02555</name>
</gene>
<evidence type="ECO:0000313" key="4">
    <source>
        <dbReference type="EMBL" id="QAY62331.1"/>
    </source>
</evidence>
<feature type="transmembrane region" description="Helical" evidence="2">
    <location>
        <begin position="40"/>
        <end position="60"/>
    </location>
</feature>
<keyword evidence="5" id="KW-1185">Reference proteome</keyword>
<dbReference type="AlphaFoldDB" id="A0A4V0YDY5"/>
<dbReference type="PANTHER" id="PTHR42736">
    <property type="entry name" value="PROTEIN-GLUTAMINE GAMMA-GLUTAMYLTRANSFERASE"/>
    <property type="match status" value="1"/>
</dbReference>
<dbReference type="Pfam" id="PF11992">
    <property type="entry name" value="TgpA_N"/>
    <property type="match status" value="1"/>
</dbReference>
<organism evidence="4 5">
    <name type="scientific">Xylanimonas allomyrinae</name>
    <dbReference type="NCBI Taxonomy" id="2509459"/>
    <lineage>
        <taxon>Bacteria</taxon>
        <taxon>Bacillati</taxon>
        <taxon>Actinomycetota</taxon>
        <taxon>Actinomycetes</taxon>
        <taxon>Micrococcales</taxon>
        <taxon>Promicromonosporaceae</taxon>
        <taxon>Xylanimonas</taxon>
    </lineage>
</organism>
<dbReference type="Pfam" id="PF01841">
    <property type="entry name" value="Transglut_core"/>
    <property type="match status" value="1"/>
</dbReference>
<evidence type="ECO:0000256" key="1">
    <source>
        <dbReference type="SAM" id="MobiDB-lite"/>
    </source>
</evidence>
<reference evidence="4 5" key="1">
    <citation type="submission" date="2019-01" db="EMBL/GenBank/DDBJ databases">
        <title>Genome sequencing of strain 2JSPR-7.</title>
        <authorList>
            <person name="Heo J."/>
            <person name="Kim S.-J."/>
            <person name="Kim J.-S."/>
            <person name="Hong S.-B."/>
            <person name="Kwon S.-W."/>
        </authorList>
    </citation>
    <scope>NUCLEOTIDE SEQUENCE [LARGE SCALE GENOMIC DNA]</scope>
    <source>
        <strain evidence="4 5">2JSPR-7</strain>
    </source>
</reference>
<dbReference type="OrthoDB" id="9804023at2"/>
<dbReference type="SUPFAM" id="SSF54001">
    <property type="entry name" value="Cysteine proteinases"/>
    <property type="match status" value="1"/>
</dbReference>
<feature type="compositionally biased region" description="Low complexity" evidence="1">
    <location>
        <begin position="600"/>
        <end position="621"/>
    </location>
</feature>
<feature type="transmembrane region" description="Helical" evidence="2">
    <location>
        <begin position="634"/>
        <end position="654"/>
    </location>
</feature>
<feature type="region of interest" description="Disordered" evidence="1">
    <location>
        <begin position="575"/>
        <end position="627"/>
    </location>
</feature>
<dbReference type="SMART" id="SM00460">
    <property type="entry name" value="TGc"/>
    <property type="match status" value="1"/>
</dbReference>
<keyword evidence="2" id="KW-1133">Transmembrane helix</keyword>
<dbReference type="InterPro" id="IPR038765">
    <property type="entry name" value="Papain-like_cys_pep_sf"/>
</dbReference>
<feature type="transmembrane region" description="Helical" evidence="2">
    <location>
        <begin position="172"/>
        <end position="189"/>
    </location>
</feature>
<evidence type="ECO:0000259" key="3">
    <source>
        <dbReference type="SMART" id="SM00460"/>
    </source>
</evidence>
<dbReference type="InterPro" id="IPR052901">
    <property type="entry name" value="Bact_TGase-like"/>
</dbReference>
<protein>
    <submittedName>
        <fullName evidence="4">Transglutaminase domain-containing protein</fullName>
    </submittedName>
</protein>
<dbReference type="Gene3D" id="3.10.620.30">
    <property type="match status" value="1"/>
</dbReference>
<feature type="domain" description="Transglutaminase-like" evidence="3">
    <location>
        <begin position="498"/>
        <end position="569"/>
    </location>
</feature>
<keyword evidence="2" id="KW-0472">Membrane</keyword>
<dbReference type="RefSeq" id="WP_129202368.1">
    <property type="nucleotide sequence ID" value="NZ_CP035495.1"/>
</dbReference>
<feature type="transmembrane region" description="Helical" evidence="2">
    <location>
        <begin position="145"/>
        <end position="166"/>
    </location>
</feature>
<evidence type="ECO:0000313" key="5">
    <source>
        <dbReference type="Proteomes" id="UP000291758"/>
    </source>
</evidence>
<dbReference type="EMBL" id="CP035495">
    <property type="protein sequence ID" value="QAY62331.1"/>
    <property type="molecule type" value="Genomic_DNA"/>
</dbReference>
<dbReference type="Proteomes" id="UP000291758">
    <property type="component" value="Chromosome"/>
</dbReference>
<evidence type="ECO:0000256" key="2">
    <source>
        <dbReference type="SAM" id="Phobius"/>
    </source>
</evidence>
<name>A0A4V0YDY5_9MICO</name>
<sequence>MIPARTPATVRLAVSTGLVMLAVLTSMLGLRTIVLPPWPAVGVGGVLLVGAAIAATRAAIGGRRARVAAAARAGAQIGRVPRDDGGTSSSVPTLVGTLVAAWYLLARFGGVGGTTQWLPDAGSFSRLGDLLGAAGEIIRGEVAPVVATAPVALLCVGGALGVLLAADALASGLRHPLLAAAAVLVLWLPQLVLTGGVPRVTFAVTAATLLLGLALDAPPATRRTHDLRVGAQVRQAEWRRAARTTVTAAGVTALALAASAAAGGTTGSGGSWTSLFTTTARSVRLADDLDMARSLSTRSTAEVLSYRTSTGSTVGPLRLLTLSSFDGRHWTGGPDVDGVEFEPGDLLFPQETRPAEEPTRVDVTVGTMREDRLPLSIEPRAVTADGGWRYDADRDEVVGGPTTHDGDTFTLDVHPRSLTADALRDAPAGADVVSDEFLSVPTTSHEADIARTAREIVGDAATDYDRAVALQSYLRDATRFTYDVEVPRGETGDPVWDFLQQRQGFCVQFATTMVTLARTLGIPARLGVGYLPGTPVDGGVRWTVTGEDSHAWPELYFPGSGWVRFEPTPAIQAGAVPSYADPSSVGASPAPTPTADERTAPTTAATAQAPAPGTSPATPRAQEQVVEGTSSSRGWLVGAGLALTAGAAIVVLWLRRRSVRPPLDAESAWVRVVTALAGAGITLPTATTPRQAPQEVARAWAARTGEAIPDPVQDALTSLAGALEAERYAAQVDPLGKDRLAQLTRDVTAGVAAVGRSRVGAGR</sequence>
<dbReference type="KEGG" id="xyl:ET495_02555"/>
<proteinExistence type="predicted"/>
<feature type="transmembrane region" description="Helical" evidence="2">
    <location>
        <begin position="12"/>
        <end position="34"/>
    </location>
</feature>